<protein>
    <recommendedName>
        <fullName evidence="3">LLM class flavin-dependent oxidoreductase</fullName>
    </recommendedName>
</protein>
<comment type="caution">
    <text evidence="1">The sequence shown here is derived from an EMBL/GenBank/DDBJ whole genome shotgun (WGS) entry which is preliminary data.</text>
</comment>
<proteinExistence type="predicted"/>
<gene>
    <name evidence="1" type="ORF">GCM10009821_26380</name>
</gene>
<keyword evidence="2" id="KW-1185">Reference proteome</keyword>
<reference evidence="1 2" key="1">
    <citation type="journal article" date="2019" name="Int. J. Syst. Evol. Microbiol.">
        <title>The Global Catalogue of Microorganisms (GCM) 10K type strain sequencing project: providing services to taxonomists for standard genome sequencing and annotation.</title>
        <authorList>
            <consortium name="The Broad Institute Genomics Platform"/>
            <consortium name="The Broad Institute Genome Sequencing Center for Infectious Disease"/>
            <person name="Wu L."/>
            <person name="Ma J."/>
        </authorList>
    </citation>
    <scope>NUCLEOTIDE SEQUENCE [LARGE SCALE GENOMIC DNA]</scope>
    <source>
        <strain evidence="1 2">JCM 15749</strain>
    </source>
</reference>
<evidence type="ECO:0000313" key="2">
    <source>
        <dbReference type="Proteomes" id="UP001501480"/>
    </source>
</evidence>
<name>A0ABN2W5E5_9ACTN</name>
<evidence type="ECO:0008006" key="3">
    <source>
        <dbReference type="Google" id="ProtNLM"/>
    </source>
</evidence>
<sequence length="72" mass="7570">MSLSADSNFRDGSYDVPSVVSPHTALISVVITNGLGIQAQGLVGVGFDGWTVGPQDVAEQLPKAKEARRVQM</sequence>
<accession>A0ABN2W5E5</accession>
<dbReference type="Proteomes" id="UP001501480">
    <property type="component" value="Unassembled WGS sequence"/>
</dbReference>
<organism evidence="1 2">
    <name type="scientific">Aeromicrobium halocynthiae</name>
    <dbReference type="NCBI Taxonomy" id="560557"/>
    <lineage>
        <taxon>Bacteria</taxon>
        <taxon>Bacillati</taxon>
        <taxon>Actinomycetota</taxon>
        <taxon>Actinomycetes</taxon>
        <taxon>Propionibacteriales</taxon>
        <taxon>Nocardioidaceae</taxon>
        <taxon>Aeromicrobium</taxon>
    </lineage>
</organism>
<dbReference type="EMBL" id="BAAAPY010000011">
    <property type="protein sequence ID" value="GAA2083876.1"/>
    <property type="molecule type" value="Genomic_DNA"/>
</dbReference>
<evidence type="ECO:0000313" key="1">
    <source>
        <dbReference type="EMBL" id="GAA2083876.1"/>
    </source>
</evidence>